<dbReference type="FunFam" id="3.40.50.720:FF:000084">
    <property type="entry name" value="Short-chain dehydrogenase reductase"/>
    <property type="match status" value="1"/>
</dbReference>
<dbReference type="NCBIfam" id="NF005559">
    <property type="entry name" value="PRK07231.1"/>
    <property type="match status" value="1"/>
</dbReference>
<reference evidence="3 4" key="1">
    <citation type="journal article" date="2019" name="Genome Biol. Evol.">
        <title>Day and night: Metabolic profiles and evolutionary relationships of six axenic non-marine cyanobacteria.</title>
        <authorList>
            <person name="Will S.E."/>
            <person name="Henke P."/>
            <person name="Boedeker C."/>
            <person name="Huang S."/>
            <person name="Brinkmann H."/>
            <person name="Rohde M."/>
            <person name="Jarek M."/>
            <person name="Friedl T."/>
            <person name="Seufert S."/>
            <person name="Schumacher M."/>
            <person name="Overmann J."/>
            <person name="Neumann-Schaal M."/>
            <person name="Petersen J."/>
        </authorList>
    </citation>
    <scope>NUCLEOTIDE SEQUENCE [LARGE SCALE GENOMIC DNA]</scope>
    <source>
        <strain evidence="3 4">SAG 39.79</strain>
    </source>
</reference>
<dbReference type="GO" id="GO:0016491">
    <property type="term" value="F:oxidoreductase activity"/>
    <property type="evidence" value="ECO:0007669"/>
    <property type="project" value="UniProtKB-KW"/>
</dbReference>
<keyword evidence="2" id="KW-0560">Oxidoreductase</keyword>
<dbReference type="Pfam" id="PF13561">
    <property type="entry name" value="adh_short_C2"/>
    <property type="match status" value="1"/>
</dbReference>
<dbReference type="RefSeq" id="WP_106166846.1">
    <property type="nucleotide sequence ID" value="NZ_JAVKZF010000001.1"/>
</dbReference>
<evidence type="ECO:0000313" key="3">
    <source>
        <dbReference type="EMBL" id="RUT10655.1"/>
    </source>
</evidence>
<dbReference type="PROSITE" id="PS00061">
    <property type="entry name" value="ADH_SHORT"/>
    <property type="match status" value="1"/>
</dbReference>
<protein>
    <submittedName>
        <fullName evidence="3">Glucose-1-dehydrogenase</fullName>
    </submittedName>
</protein>
<dbReference type="InterPro" id="IPR036291">
    <property type="entry name" value="NAD(P)-bd_dom_sf"/>
</dbReference>
<dbReference type="InterPro" id="IPR020904">
    <property type="entry name" value="Sc_DH/Rdtase_CS"/>
</dbReference>
<name>A0AB37UGC8_9CYAN</name>
<dbReference type="EMBL" id="RSCK01000038">
    <property type="protein sequence ID" value="RUT10655.1"/>
    <property type="molecule type" value="Genomic_DNA"/>
</dbReference>
<evidence type="ECO:0000256" key="2">
    <source>
        <dbReference type="ARBA" id="ARBA00023002"/>
    </source>
</evidence>
<evidence type="ECO:0000256" key="1">
    <source>
        <dbReference type="ARBA" id="ARBA00006484"/>
    </source>
</evidence>
<organism evidence="3 4">
    <name type="scientific">Chroococcidiopsis cubana SAG 39.79</name>
    <dbReference type="NCBI Taxonomy" id="388085"/>
    <lineage>
        <taxon>Bacteria</taxon>
        <taxon>Bacillati</taxon>
        <taxon>Cyanobacteriota</taxon>
        <taxon>Cyanophyceae</taxon>
        <taxon>Chroococcidiopsidales</taxon>
        <taxon>Chroococcidiopsidaceae</taxon>
        <taxon>Chroococcidiopsis</taxon>
    </lineage>
</organism>
<comment type="similarity">
    <text evidence="1">Belongs to the short-chain dehydrogenases/reductases (SDR) family.</text>
</comment>
<dbReference type="PANTHER" id="PTHR43639:SF1">
    <property type="entry name" value="SHORT-CHAIN DEHYDROGENASE_REDUCTASE FAMILY PROTEIN"/>
    <property type="match status" value="1"/>
</dbReference>
<dbReference type="SUPFAM" id="SSF51735">
    <property type="entry name" value="NAD(P)-binding Rossmann-fold domains"/>
    <property type="match status" value="1"/>
</dbReference>
<sequence length="265" mass="28521">MRLEGKVVLVTGSSQGIGQGIVVRLAQEGADVVINYRSHPEGAAETLAKVQAAGGRCFMAQCPSSQGYTIQADLGSVHEIRQLIGESIEHFGKLDILVNNAGIEKHAPFWEVTEADYDAVMNVNLKGIFFATQAFVQHLIETKRSGKIINISSVHEELSFPNFTVYCASKGGMKMLTRNLAVELGSLGITINNVAPGAIETPINTQLLHNPQKLGALLKNIPLGRLGQPQDVASLVAFLASPDADYVTGSTFFVDGGLLWNYQEQ</sequence>
<comment type="caution">
    <text evidence="3">The sequence shown here is derived from an EMBL/GenBank/DDBJ whole genome shotgun (WGS) entry which is preliminary data.</text>
</comment>
<accession>A0AB37UGC8</accession>
<dbReference type="Gene3D" id="3.40.50.720">
    <property type="entry name" value="NAD(P)-binding Rossmann-like Domain"/>
    <property type="match status" value="1"/>
</dbReference>
<dbReference type="InterPro" id="IPR002347">
    <property type="entry name" value="SDR_fam"/>
</dbReference>
<gene>
    <name evidence="3" type="primary">gdh</name>
    <name evidence="3" type="ORF">DSM107010_40080</name>
</gene>
<dbReference type="Proteomes" id="UP000282574">
    <property type="component" value="Unassembled WGS sequence"/>
</dbReference>
<proteinExistence type="inferred from homology"/>
<dbReference type="AlphaFoldDB" id="A0AB37UGC8"/>
<dbReference type="PANTHER" id="PTHR43639">
    <property type="entry name" value="OXIDOREDUCTASE, SHORT-CHAIN DEHYDROGENASE/REDUCTASE FAMILY (AFU_ORTHOLOGUE AFUA_5G02870)"/>
    <property type="match status" value="1"/>
</dbReference>
<keyword evidence="4" id="KW-1185">Reference proteome</keyword>
<dbReference type="PRINTS" id="PR00080">
    <property type="entry name" value="SDRFAMILY"/>
</dbReference>
<dbReference type="PRINTS" id="PR00081">
    <property type="entry name" value="GDHRDH"/>
</dbReference>
<evidence type="ECO:0000313" key="4">
    <source>
        <dbReference type="Proteomes" id="UP000282574"/>
    </source>
</evidence>